<dbReference type="KEGG" id="bhc:JFL75_05345"/>
<sequence length="116" mass="12681">MFLSDAPNGASFRVVKVTLGKEVGKRLADMGFTQGTEGAVVRSGFFRGPLQIRIRGYDILIRRFEAAGIEVEPIGDWSAADDANRFFGRLRAKRMAAETPVSNGNNSSVNKENSDE</sequence>
<accession>A0A7T7XPZ0</accession>
<name>A0A7T7XPZ0_9SPIR</name>
<evidence type="ECO:0000256" key="2">
    <source>
        <dbReference type="SAM" id="MobiDB-lite"/>
    </source>
</evidence>
<reference evidence="4" key="1">
    <citation type="submission" date="2021-01" db="EMBL/GenBank/DDBJ databases">
        <title>Description of Breznakiella homolactica.</title>
        <authorList>
            <person name="Song Y."/>
            <person name="Brune A."/>
        </authorList>
    </citation>
    <scope>NUCLEOTIDE SEQUENCE</scope>
    <source>
        <strain evidence="4">RmG30</strain>
    </source>
</reference>
<organism evidence="4 5">
    <name type="scientific">Breznakiella homolactica</name>
    <dbReference type="NCBI Taxonomy" id="2798577"/>
    <lineage>
        <taxon>Bacteria</taxon>
        <taxon>Pseudomonadati</taxon>
        <taxon>Spirochaetota</taxon>
        <taxon>Spirochaetia</taxon>
        <taxon>Spirochaetales</taxon>
        <taxon>Breznakiellaceae</taxon>
        <taxon>Breznakiella</taxon>
    </lineage>
</organism>
<dbReference type="RefSeq" id="WP_215627649.1">
    <property type="nucleotide sequence ID" value="NZ_CP067089.2"/>
</dbReference>
<dbReference type="EMBL" id="CP067089">
    <property type="protein sequence ID" value="QQO10345.1"/>
    <property type="molecule type" value="Genomic_DNA"/>
</dbReference>
<feature type="region of interest" description="Disordered" evidence="2">
    <location>
        <begin position="97"/>
        <end position="116"/>
    </location>
</feature>
<keyword evidence="1" id="KW-0408">Iron</keyword>
<protein>
    <submittedName>
        <fullName evidence="4">Ferrous iron transport protein A</fullName>
    </submittedName>
</protein>
<evidence type="ECO:0000259" key="3">
    <source>
        <dbReference type="SMART" id="SM00899"/>
    </source>
</evidence>
<dbReference type="Proteomes" id="UP000595917">
    <property type="component" value="Chromosome"/>
</dbReference>
<keyword evidence="5" id="KW-1185">Reference proteome</keyword>
<dbReference type="InterPro" id="IPR008988">
    <property type="entry name" value="Transcriptional_repressor_C"/>
</dbReference>
<dbReference type="SMART" id="SM00899">
    <property type="entry name" value="FeoA"/>
    <property type="match status" value="1"/>
</dbReference>
<dbReference type="SUPFAM" id="SSF50037">
    <property type="entry name" value="C-terminal domain of transcriptional repressors"/>
    <property type="match status" value="1"/>
</dbReference>
<evidence type="ECO:0000313" key="4">
    <source>
        <dbReference type="EMBL" id="QQO10345.1"/>
    </source>
</evidence>
<dbReference type="InterPro" id="IPR007167">
    <property type="entry name" value="Fe-transptr_FeoA-like"/>
</dbReference>
<feature type="domain" description="Ferrous iron transporter FeoA-like" evidence="3">
    <location>
        <begin position="1"/>
        <end position="73"/>
    </location>
</feature>
<dbReference type="PANTHER" id="PTHR42954">
    <property type="entry name" value="FE(2+) TRANSPORT PROTEIN A"/>
    <property type="match status" value="1"/>
</dbReference>
<dbReference type="Pfam" id="PF04023">
    <property type="entry name" value="FeoA"/>
    <property type="match status" value="1"/>
</dbReference>
<evidence type="ECO:0000256" key="1">
    <source>
        <dbReference type="ARBA" id="ARBA00023004"/>
    </source>
</evidence>
<proteinExistence type="predicted"/>
<dbReference type="InterPro" id="IPR052713">
    <property type="entry name" value="FeoA"/>
</dbReference>
<dbReference type="PANTHER" id="PTHR42954:SF2">
    <property type="entry name" value="FE(2+) TRANSPORT PROTEIN A"/>
    <property type="match status" value="1"/>
</dbReference>
<dbReference type="Gene3D" id="2.30.30.90">
    <property type="match status" value="1"/>
</dbReference>
<feature type="compositionally biased region" description="Polar residues" evidence="2">
    <location>
        <begin position="100"/>
        <end position="116"/>
    </location>
</feature>
<dbReference type="GO" id="GO:0046914">
    <property type="term" value="F:transition metal ion binding"/>
    <property type="evidence" value="ECO:0007669"/>
    <property type="project" value="InterPro"/>
</dbReference>
<dbReference type="AlphaFoldDB" id="A0A7T7XPZ0"/>
<dbReference type="InterPro" id="IPR038157">
    <property type="entry name" value="FeoA_core_dom"/>
</dbReference>
<gene>
    <name evidence="4" type="ORF">JFL75_05345</name>
</gene>
<evidence type="ECO:0000313" key="5">
    <source>
        <dbReference type="Proteomes" id="UP000595917"/>
    </source>
</evidence>